<organism evidence="2">
    <name type="scientific">marine sediment metagenome</name>
    <dbReference type="NCBI Taxonomy" id="412755"/>
    <lineage>
        <taxon>unclassified sequences</taxon>
        <taxon>metagenomes</taxon>
        <taxon>ecological metagenomes</taxon>
    </lineage>
</organism>
<name>X1PIU6_9ZZZZ</name>
<evidence type="ECO:0000256" key="1">
    <source>
        <dbReference type="SAM" id="Coils"/>
    </source>
</evidence>
<feature type="coiled-coil region" evidence="1">
    <location>
        <begin position="146"/>
        <end position="177"/>
    </location>
</feature>
<sequence>MKINLIKCDIPIIWLDSSIIIKIVKWKGNSLKNKSDLKTIPEIYNTIKKLVDERKIICPIADQREEIYWNDNLTLDILSSLSEGTKFKFRLSIEKYQVQQFMKAYIEKSEGVTISYLHAFRRDPIKELKEDKKYIVMVNMPKMESMPEVEQKKENLKNKLENLRIDVQKRKESFKQRLELEYEG</sequence>
<accession>X1PIU6</accession>
<protein>
    <submittedName>
        <fullName evidence="2">Uncharacterized protein</fullName>
    </submittedName>
</protein>
<evidence type="ECO:0000313" key="2">
    <source>
        <dbReference type="EMBL" id="GAI42431.1"/>
    </source>
</evidence>
<gene>
    <name evidence="2" type="ORF">S06H3_44786</name>
</gene>
<comment type="caution">
    <text evidence="2">The sequence shown here is derived from an EMBL/GenBank/DDBJ whole genome shotgun (WGS) entry which is preliminary data.</text>
</comment>
<dbReference type="AlphaFoldDB" id="X1PIU6"/>
<dbReference type="EMBL" id="BARV01027894">
    <property type="protein sequence ID" value="GAI42431.1"/>
    <property type="molecule type" value="Genomic_DNA"/>
</dbReference>
<keyword evidence="1" id="KW-0175">Coiled coil</keyword>
<proteinExistence type="predicted"/>
<feature type="non-terminal residue" evidence="2">
    <location>
        <position position="184"/>
    </location>
</feature>
<reference evidence="2" key="1">
    <citation type="journal article" date="2014" name="Front. Microbiol.">
        <title>High frequency of phylogenetically diverse reductive dehalogenase-homologous genes in deep subseafloor sedimentary metagenomes.</title>
        <authorList>
            <person name="Kawai M."/>
            <person name="Futagami T."/>
            <person name="Toyoda A."/>
            <person name="Takaki Y."/>
            <person name="Nishi S."/>
            <person name="Hori S."/>
            <person name="Arai W."/>
            <person name="Tsubouchi T."/>
            <person name="Morono Y."/>
            <person name="Uchiyama I."/>
            <person name="Ito T."/>
            <person name="Fujiyama A."/>
            <person name="Inagaki F."/>
            <person name="Takami H."/>
        </authorList>
    </citation>
    <scope>NUCLEOTIDE SEQUENCE</scope>
    <source>
        <strain evidence="2">Expedition CK06-06</strain>
    </source>
</reference>